<dbReference type="Gene3D" id="3.20.20.30">
    <property type="entry name" value="Luciferase-like domain"/>
    <property type="match status" value="1"/>
</dbReference>
<dbReference type="InterPro" id="IPR050564">
    <property type="entry name" value="F420-G6PD/mer"/>
</dbReference>
<organism evidence="3 4">
    <name type="scientific">Mycobacterium pinniadriaticum</name>
    <dbReference type="NCBI Taxonomy" id="2994102"/>
    <lineage>
        <taxon>Bacteria</taxon>
        <taxon>Bacillati</taxon>
        <taxon>Actinomycetota</taxon>
        <taxon>Actinomycetes</taxon>
        <taxon>Mycobacteriales</taxon>
        <taxon>Mycobacteriaceae</taxon>
        <taxon>Mycobacterium</taxon>
    </lineage>
</organism>
<dbReference type="NCBIfam" id="TIGR03619">
    <property type="entry name" value="F420_Rv2161c"/>
    <property type="match status" value="1"/>
</dbReference>
<dbReference type="SUPFAM" id="SSF51679">
    <property type="entry name" value="Bacterial luciferase-like"/>
    <property type="match status" value="1"/>
</dbReference>
<dbReference type="Pfam" id="PF00296">
    <property type="entry name" value="Bac_luciferase"/>
    <property type="match status" value="1"/>
</dbReference>
<gene>
    <name evidence="3" type="ORF">ORI27_15550</name>
</gene>
<dbReference type="PANTHER" id="PTHR43244:SF1">
    <property type="entry name" value="5,10-METHYLENETETRAHYDROMETHANOPTERIN REDUCTASE"/>
    <property type="match status" value="1"/>
</dbReference>
<dbReference type="RefSeq" id="WP_265997952.1">
    <property type="nucleotide sequence ID" value="NZ_JAPJDN010000012.1"/>
</dbReference>
<dbReference type="InterPro" id="IPR019921">
    <property type="entry name" value="Lucif-like_OxRdtase_Rv2161c"/>
</dbReference>
<reference evidence="3 4" key="1">
    <citation type="submission" date="2022-11" db="EMBL/GenBank/DDBJ databases">
        <title>Mycobacterium sp. nov.</title>
        <authorList>
            <person name="Papic B."/>
            <person name="Spicic S."/>
            <person name="Duvnjak S."/>
        </authorList>
    </citation>
    <scope>NUCLEOTIDE SEQUENCE [LARGE SCALE GENOMIC DNA]</scope>
    <source>
        <strain evidence="3 4">CVI_P4</strain>
    </source>
</reference>
<protein>
    <submittedName>
        <fullName evidence="3">TIGR03619 family F420-dependent LLM class oxidoreductase</fullName>
        <ecNumber evidence="3">1.-.-.-</ecNumber>
    </submittedName>
</protein>
<proteinExistence type="predicted"/>
<evidence type="ECO:0000313" key="4">
    <source>
        <dbReference type="Proteomes" id="UP001300745"/>
    </source>
</evidence>
<dbReference type="InterPro" id="IPR036661">
    <property type="entry name" value="Luciferase-like_sf"/>
</dbReference>
<dbReference type="EC" id="1.-.-.-" evidence="3"/>
<dbReference type="EMBL" id="JAPJDO010000012">
    <property type="protein sequence ID" value="MCX2938122.1"/>
    <property type="molecule type" value="Genomic_DNA"/>
</dbReference>
<accession>A0ABT3SGW0</accession>
<dbReference type="GO" id="GO:0016491">
    <property type="term" value="F:oxidoreductase activity"/>
    <property type="evidence" value="ECO:0007669"/>
    <property type="project" value="UniProtKB-KW"/>
</dbReference>
<keyword evidence="4" id="KW-1185">Reference proteome</keyword>
<evidence type="ECO:0000313" key="3">
    <source>
        <dbReference type="EMBL" id="MCX2938122.1"/>
    </source>
</evidence>
<comment type="caution">
    <text evidence="3">The sequence shown here is derived from an EMBL/GenBank/DDBJ whole genome shotgun (WGS) entry which is preliminary data.</text>
</comment>
<dbReference type="InterPro" id="IPR011251">
    <property type="entry name" value="Luciferase-like_dom"/>
</dbReference>
<name>A0ABT3SGW0_9MYCO</name>
<evidence type="ECO:0000256" key="1">
    <source>
        <dbReference type="ARBA" id="ARBA00023002"/>
    </source>
</evidence>
<feature type="domain" description="Luciferase-like" evidence="2">
    <location>
        <begin position="22"/>
        <end position="251"/>
    </location>
</feature>
<sequence length="303" mass="33125">MSFAGRLGLVFPQDAIGGSQAAICDFAQDAQACGFDYLAAAHHDLGLDRDLHGDTLRRDWPFPETSSMRSAPYSAGDAFHEPFVLFGYLSGVCELSFLSAALVLPQRQTVAVAKAAAEVDLLSGGRLTLGVGAGWNSTEMTMTGMPWSNRFARMEEQIHLLRELWTSPNVSFNGQHHRLAGASIRPRPVQQPIPIWIGSGSGPHSIDRVARLADGWMPQQIPGQELDDALREIRHLMERSQRDPDSLDLHGVITVGDADIGCVARRAARWAKAGATYLALDLRGSLPRHRNTLHRFVDAVRSS</sequence>
<keyword evidence="1 3" id="KW-0560">Oxidoreductase</keyword>
<dbReference type="PANTHER" id="PTHR43244">
    <property type="match status" value="1"/>
</dbReference>
<dbReference type="Proteomes" id="UP001300745">
    <property type="component" value="Unassembled WGS sequence"/>
</dbReference>
<evidence type="ECO:0000259" key="2">
    <source>
        <dbReference type="Pfam" id="PF00296"/>
    </source>
</evidence>